<keyword evidence="6" id="KW-0540">Nuclease</keyword>
<dbReference type="InterPro" id="IPR003615">
    <property type="entry name" value="HNH_nuc"/>
</dbReference>
<feature type="domain" description="AP2/ERF" evidence="5">
    <location>
        <begin position="106"/>
        <end position="165"/>
    </location>
</feature>
<dbReference type="Gene3D" id="3.90.75.20">
    <property type="match status" value="1"/>
</dbReference>
<keyword evidence="2" id="KW-0238">DNA-binding</keyword>
<organism evidence="6 7">
    <name type="scientific">Deinococcus oregonensis</name>
    <dbReference type="NCBI Taxonomy" id="1805970"/>
    <lineage>
        <taxon>Bacteria</taxon>
        <taxon>Thermotogati</taxon>
        <taxon>Deinococcota</taxon>
        <taxon>Deinococci</taxon>
        <taxon>Deinococcales</taxon>
        <taxon>Deinococcaceae</taxon>
        <taxon>Deinococcus</taxon>
    </lineage>
</organism>
<reference evidence="6 7" key="1">
    <citation type="submission" date="2024-09" db="EMBL/GenBank/DDBJ databases">
        <authorList>
            <person name="Sun Q."/>
            <person name="Mori K."/>
        </authorList>
    </citation>
    <scope>NUCLEOTIDE SEQUENCE [LARGE SCALE GENOMIC DNA]</scope>
    <source>
        <strain evidence="6 7">JCM 13503</strain>
    </source>
</reference>
<evidence type="ECO:0000256" key="4">
    <source>
        <dbReference type="SAM" id="MobiDB-lite"/>
    </source>
</evidence>
<proteinExistence type="predicted"/>
<evidence type="ECO:0000256" key="1">
    <source>
        <dbReference type="ARBA" id="ARBA00023015"/>
    </source>
</evidence>
<dbReference type="EMBL" id="JBHLYR010000045">
    <property type="protein sequence ID" value="MFB9993189.1"/>
    <property type="molecule type" value="Genomic_DNA"/>
</dbReference>
<dbReference type="InterPro" id="IPR016177">
    <property type="entry name" value="DNA-bd_dom_sf"/>
</dbReference>
<keyword evidence="1" id="KW-0805">Transcription regulation</keyword>
<accession>A0ABV6B0C1</accession>
<gene>
    <name evidence="6" type="ORF">ACFFLM_14545</name>
</gene>
<feature type="compositionally biased region" description="Polar residues" evidence="4">
    <location>
        <begin position="88"/>
        <end position="104"/>
    </location>
</feature>
<dbReference type="InterPro" id="IPR036955">
    <property type="entry name" value="AP2/ERF_dom_sf"/>
</dbReference>
<keyword evidence="3" id="KW-0804">Transcription</keyword>
<dbReference type="SMART" id="SM00380">
    <property type="entry name" value="AP2"/>
    <property type="match status" value="2"/>
</dbReference>
<comment type="caution">
    <text evidence="6">The sequence shown here is derived from an EMBL/GenBank/DDBJ whole genome shotgun (WGS) entry which is preliminary data.</text>
</comment>
<keyword evidence="7" id="KW-1185">Reference proteome</keyword>
<dbReference type="PANTHER" id="PTHR31677:SF157">
    <property type="entry name" value="AP2_ERF DOMAIN-CONTAINING PROTEIN"/>
    <property type="match status" value="1"/>
</dbReference>
<feature type="region of interest" description="Disordered" evidence="4">
    <location>
        <begin position="79"/>
        <end position="104"/>
    </location>
</feature>
<dbReference type="Proteomes" id="UP001589733">
    <property type="component" value="Unassembled WGS sequence"/>
</dbReference>
<dbReference type="SUPFAM" id="SSF54060">
    <property type="entry name" value="His-Me finger endonucleases"/>
    <property type="match status" value="1"/>
</dbReference>
<keyword evidence="6" id="KW-0378">Hydrolase</keyword>
<feature type="domain" description="AP2/ERF" evidence="5">
    <location>
        <begin position="189"/>
        <end position="245"/>
    </location>
</feature>
<evidence type="ECO:0000313" key="6">
    <source>
        <dbReference type="EMBL" id="MFB9993189.1"/>
    </source>
</evidence>
<dbReference type="SUPFAM" id="SSF54171">
    <property type="entry name" value="DNA-binding domain"/>
    <property type="match status" value="2"/>
</dbReference>
<dbReference type="Pfam" id="PF13392">
    <property type="entry name" value="HNH_3"/>
    <property type="match status" value="1"/>
</dbReference>
<evidence type="ECO:0000256" key="3">
    <source>
        <dbReference type="ARBA" id="ARBA00023163"/>
    </source>
</evidence>
<dbReference type="PANTHER" id="PTHR31677">
    <property type="entry name" value="AP2 DOMAIN CLASS TRANSCRIPTION FACTOR"/>
    <property type="match status" value="1"/>
</dbReference>
<evidence type="ECO:0000259" key="5">
    <source>
        <dbReference type="PROSITE" id="PS51032"/>
    </source>
</evidence>
<dbReference type="GO" id="GO:0004519">
    <property type="term" value="F:endonuclease activity"/>
    <property type="evidence" value="ECO:0007669"/>
    <property type="project" value="UniProtKB-KW"/>
</dbReference>
<dbReference type="PROSITE" id="PS51032">
    <property type="entry name" value="AP2_ERF"/>
    <property type="match status" value="2"/>
</dbReference>
<sequence length="257" mass="28946">MPGIPLRNKKTEIIAFAWVDTEDFQRISELCWHRDSKGYARTSLVVANKRIHLWMHRLILGDQAGLVIDHKNLNRLDNRRENIRHSTRSQNAPNKRKSGGTSYESEYKGVVRVEREGLPPRYKASLMKDGKYVLSSLFATEEDAALAYDQAAIKFFGEFANTNFSDSASTPAPQKAPVWGQRLSTSKLGYRGVPNRKGQFGAQIYDPVLKKVVQLGVFPTLEKAAAAYDLAALERYGEQSILNFPQLNTSSAQQEIQ</sequence>
<dbReference type="InterPro" id="IPR044925">
    <property type="entry name" value="His-Me_finger_sf"/>
</dbReference>
<evidence type="ECO:0000256" key="2">
    <source>
        <dbReference type="ARBA" id="ARBA00023125"/>
    </source>
</evidence>
<protein>
    <submittedName>
        <fullName evidence="6">HNH endonuclease</fullName>
    </submittedName>
</protein>
<dbReference type="Gene3D" id="3.30.730.10">
    <property type="entry name" value="AP2/ERF domain"/>
    <property type="match status" value="2"/>
</dbReference>
<evidence type="ECO:0000313" key="7">
    <source>
        <dbReference type="Proteomes" id="UP001589733"/>
    </source>
</evidence>
<dbReference type="InterPro" id="IPR001471">
    <property type="entry name" value="AP2/ERF_dom"/>
</dbReference>
<name>A0ABV6B0C1_9DEIO</name>
<dbReference type="RefSeq" id="WP_380011523.1">
    <property type="nucleotide sequence ID" value="NZ_JBHLYR010000045.1"/>
</dbReference>
<keyword evidence="6" id="KW-0255">Endonuclease</keyword>